<feature type="domain" description="TonB-dependent receptor plug" evidence="15">
    <location>
        <begin position="67"/>
        <end position="173"/>
    </location>
</feature>
<evidence type="ECO:0000256" key="7">
    <source>
        <dbReference type="ARBA" id="ARBA00023065"/>
    </source>
</evidence>
<proteinExistence type="inferred from homology"/>
<keyword evidence="17" id="KW-1185">Reference proteome</keyword>
<evidence type="ECO:0000256" key="12">
    <source>
        <dbReference type="RuleBase" id="RU003357"/>
    </source>
</evidence>
<gene>
    <name evidence="16" type="ORF">BN1221_00675c</name>
</gene>
<evidence type="ECO:0000256" key="9">
    <source>
        <dbReference type="ARBA" id="ARBA00023136"/>
    </source>
</evidence>
<evidence type="ECO:0000256" key="3">
    <source>
        <dbReference type="ARBA" id="ARBA00022452"/>
    </source>
</evidence>
<keyword evidence="16" id="KW-0675">Receptor</keyword>
<dbReference type="Gene3D" id="2.40.170.20">
    <property type="entry name" value="TonB-dependent receptor, beta-barrel domain"/>
    <property type="match status" value="1"/>
</dbReference>
<keyword evidence="8 12" id="KW-0798">TonB box</keyword>
<evidence type="ECO:0000259" key="15">
    <source>
        <dbReference type="Pfam" id="PF07715"/>
    </source>
</evidence>
<keyword evidence="2 11" id="KW-0813">Transport</keyword>
<protein>
    <submittedName>
        <fullName evidence="16">Outer membrane receptor proteins, mostly Fe transport</fullName>
    </submittedName>
</protein>
<evidence type="ECO:0000256" key="2">
    <source>
        <dbReference type="ARBA" id="ARBA00022448"/>
    </source>
</evidence>
<dbReference type="Pfam" id="PF07715">
    <property type="entry name" value="Plug"/>
    <property type="match status" value="1"/>
</dbReference>
<accession>A0A0G4JQV3</accession>
<dbReference type="Proteomes" id="UP000044377">
    <property type="component" value="Unassembled WGS sequence"/>
</dbReference>
<dbReference type="GO" id="GO:0009279">
    <property type="term" value="C:cell outer membrane"/>
    <property type="evidence" value="ECO:0007669"/>
    <property type="project" value="UniProtKB-SubCell"/>
</dbReference>
<dbReference type="PANTHER" id="PTHR32552:SF81">
    <property type="entry name" value="TONB-DEPENDENT OUTER MEMBRANE RECEPTOR"/>
    <property type="match status" value="1"/>
</dbReference>
<evidence type="ECO:0000259" key="14">
    <source>
        <dbReference type="Pfam" id="PF00593"/>
    </source>
</evidence>
<dbReference type="PANTHER" id="PTHR32552">
    <property type="entry name" value="FERRICHROME IRON RECEPTOR-RELATED"/>
    <property type="match status" value="1"/>
</dbReference>
<feature type="chain" id="PRO_5005194154" evidence="13">
    <location>
        <begin position="29"/>
        <end position="762"/>
    </location>
</feature>
<evidence type="ECO:0000313" key="17">
    <source>
        <dbReference type="Proteomes" id="UP000044377"/>
    </source>
</evidence>
<evidence type="ECO:0000256" key="5">
    <source>
        <dbReference type="ARBA" id="ARBA00022692"/>
    </source>
</evidence>
<keyword evidence="6" id="KW-0408">Iron</keyword>
<dbReference type="Pfam" id="PF00593">
    <property type="entry name" value="TonB_dep_Rec_b-barrel"/>
    <property type="match status" value="1"/>
</dbReference>
<dbReference type="AlphaFoldDB" id="A0A0G4JQV3"/>
<evidence type="ECO:0000256" key="4">
    <source>
        <dbReference type="ARBA" id="ARBA00022496"/>
    </source>
</evidence>
<keyword evidence="9 11" id="KW-0472">Membrane</keyword>
<dbReference type="GO" id="GO:0006826">
    <property type="term" value="P:iron ion transport"/>
    <property type="evidence" value="ECO:0007669"/>
    <property type="project" value="UniProtKB-KW"/>
</dbReference>
<organism evidence="16 17">
    <name type="scientific">Brenneria goodwinii</name>
    <dbReference type="NCBI Taxonomy" id="1109412"/>
    <lineage>
        <taxon>Bacteria</taxon>
        <taxon>Pseudomonadati</taxon>
        <taxon>Pseudomonadota</taxon>
        <taxon>Gammaproteobacteria</taxon>
        <taxon>Enterobacterales</taxon>
        <taxon>Pectobacteriaceae</taxon>
        <taxon>Brenneria</taxon>
    </lineage>
</organism>
<reference evidence="17" key="1">
    <citation type="submission" date="2015-01" db="EMBL/GenBank/DDBJ databases">
        <authorList>
            <person name="Paterson Steve"/>
        </authorList>
    </citation>
    <scope>NUCLEOTIDE SEQUENCE [LARGE SCALE GENOMIC DNA]</scope>
    <source>
        <strain evidence="17">OBR1</strain>
    </source>
</reference>
<dbReference type="EMBL" id="CGIG01000001">
    <property type="protein sequence ID" value="CPR14268.1"/>
    <property type="molecule type" value="Genomic_DNA"/>
</dbReference>
<keyword evidence="7" id="KW-0406">Ion transport</keyword>
<dbReference type="InterPro" id="IPR012910">
    <property type="entry name" value="Plug_dom"/>
</dbReference>
<keyword evidence="5 11" id="KW-0812">Transmembrane</keyword>
<dbReference type="STRING" id="1109412.BN1221_00675c"/>
<feature type="signal peptide" evidence="13">
    <location>
        <begin position="1"/>
        <end position="28"/>
    </location>
</feature>
<name>A0A0G4JQV3_9GAMM</name>
<comment type="subcellular location">
    <subcellularLocation>
        <location evidence="1 11">Cell outer membrane</location>
        <topology evidence="1 11">Multi-pass membrane protein</topology>
    </subcellularLocation>
</comment>
<keyword evidence="10 11" id="KW-0998">Cell outer membrane</keyword>
<comment type="similarity">
    <text evidence="11 12">Belongs to the TonB-dependent receptor family.</text>
</comment>
<evidence type="ECO:0000256" key="6">
    <source>
        <dbReference type="ARBA" id="ARBA00023004"/>
    </source>
</evidence>
<keyword evidence="3 11" id="KW-1134">Transmembrane beta strand</keyword>
<dbReference type="SUPFAM" id="SSF56935">
    <property type="entry name" value="Porins"/>
    <property type="match status" value="1"/>
</dbReference>
<evidence type="ECO:0000256" key="10">
    <source>
        <dbReference type="ARBA" id="ARBA00023237"/>
    </source>
</evidence>
<dbReference type="InterPro" id="IPR000531">
    <property type="entry name" value="Beta-barrel_TonB"/>
</dbReference>
<dbReference type="PROSITE" id="PS52016">
    <property type="entry name" value="TONB_DEPENDENT_REC_3"/>
    <property type="match status" value="1"/>
</dbReference>
<keyword evidence="4" id="KW-0410">Iron transport</keyword>
<dbReference type="InterPro" id="IPR039426">
    <property type="entry name" value="TonB-dep_rcpt-like"/>
</dbReference>
<feature type="domain" description="TonB-dependent receptor-like beta-barrel" evidence="14">
    <location>
        <begin position="310"/>
        <end position="724"/>
    </location>
</feature>
<evidence type="ECO:0000256" key="13">
    <source>
        <dbReference type="SAM" id="SignalP"/>
    </source>
</evidence>
<evidence type="ECO:0000256" key="8">
    <source>
        <dbReference type="ARBA" id="ARBA00023077"/>
    </source>
</evidence>
<evidence type="ECO:0000256" key="1">
    <source>
        <dbReference type="ARBA" id="ARBA00004571"/>
    </source>
</evidence>
<dbReference type="InterPro" id="IPR036942">
    <property type="entry name" value="Beta-barrel_TonB_sf"/>
</dbReference>
<sequence length="762" mass="83255">MMSINERYLWRYPVIVSCLLAMPVGAQSAQDEEEQQAAAAANGASGNAVQLKRVRVSAARPQVRQQTTLSAQVDGKMLEQERLYRIEDLPQAVTGMDIAAADTLDTRVTIRGIGDGGGSEINIGMPSSVGLFLDGVRLSRPGMLANDLLDIDSVNVLKGPQGTLYGFNTTGGAVDIRSRKPTFTPAYALEQSIGQRGYVQSKLMASGALSDTLAGRINLSHTENGGHVTNVENGHKLGGGNNSGARGQLLWQLQDNFDLRFIGDYSEATSYPVMSLVGTHAVNGTDGFLTRAQALGVKVVEGRNVALDDETKNSVTQGGAALEANLRLENGFALHSLSSWRFFRFLPKTADALNIPLYANSGADVRDRIWEQRFWIDSPKGGLVDYTLGADYWGENMDTFAHDYYYDGSQVTSWYGNTSNTGKFVQRFGELNDKAFSTYANGTWHLGDSLDLITGVRQTYEKKTGSFKRINKNDFDSGELAQTNHLPAATISANWYATPNVTPYLTVAYAEKAGGLNISSGAAQKAGLGSLYIEPEKTRAVELGVKTHWFQRKLEWNTALFWSEVRDFQTTAYDEETLSSYLINAGKFRSRGIESQLSATPVEGLSLSLNGTLLDASYLDFSNAKCPAEISLQAGAPATCDLTGQRVFNSPRLSYNARIRYEWNTVNNLQAFVSGQWSWRSWAYGTVDNSAYTRIPDYGVLNLATGLSGKQGDHGWHVSLWVKNALDKTYYRVMKAGDYGSAYGSLGEPRMVGLTVGYDFKG</sequence>
<evidence type="ECO:0000313" key="16">
    <source>
        <dbReference type="EMBL" id="CPR14268.1"/>
    </source>
</evidence>
<keyword evidence="13" id="KW-0732">Signal</keyword>
<evidence type="ECO:0000256" key="11">
    <source>
        <dbReference type="PROSITE-ProRule" id="PRU01360"/>
    </source>
</evidence>